<dbReference type="Pfam" id="PF02661">
    <property type="entry name" value="Fic"/>
    <property type="match status" value="1"/>
</dbReference>
<dbReference type="OrthoDB" id="9813719at2"/>
<dbReference type="InterPro" id="IPR003812">
    <property type="entry name" value="Fido"/>
</dbReference>
<dbReference type="SUPFAM" id="SSF140931">
    <property type="entry name" value="Fic-like"/>
    <property type="match status" value="1"/>
</dbReference>
<evidence type="ECO:0000313" key="6">
    <source>
        <dbReference type="Proteomes" id="UP000295361"/>
    </source>
</evidence>
<feature type="binding site" evidence="2">
    <location>
        <begin position="212"/>
        <end position="213"/>
    </location>
    <ligand>
        <name>ATP</name>
        <dbReference type="ChEBI" id="CHEBI:30616"/>
    </ligand>
</feature>
<gene>
    <name evidence="5" type="ORF">DES47_11677</name>
</gene>
<dbReference type="PANTHER" id="PTHR13504:SF38">
    <property type="entry name" value="FIDO DOMAIN-CONTAINING PROTEIN"/>
    <property type="match status" value="1"/>
</dbReference>
<organism evidence="5 6">
    <name type="scientific">Roseateles toxinivorans</name>
    <dbReference type="NCBI Taxonomy" id="270368"/>
    <lineage>
        <taxon>Bacteria</taxon>
        <taxon>Pseudomonadati</taxon>
        <taxon>Pseudomonadota</taxon>
        <taxon>Betaproteobacteria</taxon>
        <taxon>Burkholderiales</taxon>
        <taxon>Sphaerotilaceae</taxon>
        <taxon>Roseateles</taxon>
    </lineage>
</organism>
<dbReference type="InterPro" id="IPR040198">
    <property type="entry name" value="Fido_containing"/>
</dbReference>
<feature type="site" description="Important for autoinhibition of adenylyltransferase activity" evidence="3">
    <location>
        <position position="49"/>
    </location>
</feature>
<proteinExistence type="predicted"/>
<evidence type="ECO:0000256" key="1">
    <source>
        <dbReference type="PIRSR" id="PIRSR640198-1"/>
    </source>
</evidence>
<reference evidence="5 6" key="1">
    <citation type="submission" date="2019-03" db="EMBL/GenBank/DDBJ databases">
        <title>Genomic Encyclopedia of Type Strains, Phase IV (KMG-IV): sequencing the most valuable type-strain genomes for metagenomic binning, comparative biology and taxonomic classification.</title>
        <authorList>
            <person name="Goeker M."/>
        </authorList>
    </citation>
    <scope>NUCLEOTIDE SEQUENCE [LARGE SCALE GENOMIC DNA]</scope>
    <source>
        <strain evidence="5 6">DSM 16998</strain>
    </source>
</reference>
<feature type="domain" description="Fido" evidence="4">
    <location>
        <begin position="98"/>
        <end position="234"/>
    </location>
</feature>
<dbReference type="RefSeq" id="WP_133703964.1">
    <property type="nucleotide sequence ID" value="NZ_SNXS01000016.1"/>
</dbReference>
<feature type="active site" evidence="1">
    <location>
        <position position="176"/>
    </location>
</feature>
<keyword evidence="2" id="KW-0547">Nucleotide-binding</keyword>
<name>A0A4R6QEP5_9BURK</name>
<comment type="caution">
    <text evidence="5">The sequence shown here is derived from an EMBL/GenBank/DDBJ whole genome shotgun (WGS) entry which is preliminary data.</text>
</comment>
<evidence type="ECO:0000256" key="3">
    <source>
        <dbReference type="PIRSR" id="PIRSR640198-3"/>
    </source>
</evidence>
<keyword evidence="2" id="KW-0067">ATP-binding</keyword>
<dbReference type="PANTHER" id="PTHR13504">
    <property type="entry name" value="FIDO DOMAIN-CONTAINING PROTEIN DDB_G0283145"/>
    <property type="match status" value="1"/>
</dbReference>
<sequence>MTNCLQYKLDSVAKRKAQLDTIRPLPGHSVASLRDKIALEWTYHSNAIEGNTLTLRETKVVLEGITIGGKSMREHFEAVNHRDAILYVEEIVANEEPLSERQIKDIHALVLKGIQPEEAGRYRRENVVISGASTRPPGFLHLPEQMQALQHWYAETEDMNPIARAAELHARFVEIHPFADGNGRTGRLLQNLELMKAGYPPAVIRKEDRLRYYDALDLACVKRDFSDITVLVADAVSRSLDTYLEVLQPAKSKLGR</sequence>
<accession>A0A4R6QEP5</accession>
<evidence type="ECO:0000259" key="4">
    <source>
        <dbReference type="PROSITE" id="PS51459"/>
    </source>
</evidence>
<keyword evidence="6" id="KW-1185">Reference proteome</keyword>
<dbReference type="AlphaFoldDB" id="A0A4R6QEP5"/>
<protein>
    <submittedName>
        <fullName evidence="5">Fic/DOC family protein</fullName>
    </submittedName>
</protein>
<dbReference type="EMBL" id="SNXS01000016">
    <property type="protein sequence ID" value="TDP60476.1"/>
    <property type="molecule type" value="Genomic_DNA"/>
</dbReference>
<dbReference type="InParanoid" id="A0A4R6QEP5"/>
<evidence type="ECO:0000256" key="2">
    <source>
        <dbReference type="PIRSR" id="PIRSR640198-2"/>
    </source>
</evidence>
<feature type="binding site" evidence="2">
    <location>
        <begin position="180"/>
        <end position="187"/>
    </location>
    <ligand>
        <name>ATP</name>
        <dbReference type="ChEBI" id="CHEBI:30616"/>
    </ligand>
</feature>
<evidence type="ECO:0000313" key="5">
    <source>
        <dbReference type="EMBL" id="TDP60476.1"/>
    </source>
</evidence>
<dbReference type="InterPro" id="IPR036597">
    <property type="entry name" value="Fido-like_dom_sf"/>
</dbReference>
<dbReference type="Proteomes" id="UP000295361">
    <property type="component" value="Unassembled WGS sequence"/>
</dbReference>
<dbReference type="GO" id="GO:0005524">
    <property type="term" value="F:ATP binding"/>
    <property type="evidence" value="ECO:0007669"/>
    <property type="project" value="UniProtKB-KW"/>
</dbReference>
<dbReference type="Gene3D" id="1.10.3290.10">
    <property type="entry name" value="Fido-like domain"/>
    <property type="match status" value="1"/>
</dbReference>
<dbReference type="PROSITE" id="PS51459">
    <property type="entry name" value="FIDO"/>
    <property type="match status" value="1"/>
</dbReference>